<organism evidence="5 6">
    <name type="scientific">Campylobacter suis</name>
    <dbReference type="NCBI Taxonomy" id="2790657"/>
    <lineage>
        <taxon>Bacteria</taxon>
        <taxon>Pseudomonadati</taxon>
        <taxon>Campylobacterota</taxon>
        <taxon>Epsilonproteobacteria</taxon>
        <taxon>Campylobacterales</taxon>
        <taxon>Campylobacteraceae</taxon>
        <taxon>Campylobacter</taxon>
    </lineage>
</organism>
<evidence type="ECO:0000256" key="2">
    <source>
        <dbReference type="ARBA" id="ARBA00022741"/>
    </source>
</evidence>
<dbReference type="GO" id="GO:0005524">
    <property type="term" value="F:ATP binding"/>
    <property type="evidence" value="ECO:0007669"/>
    <property type="project" value="UniProtKB-KW"/>
</dbReference>
<gene>
    <name evidence="5" type="primary">btuD_3</name>
    <name evidence="5" type="ORF">LMG8286_01500</name>
</gene>
<accession>A0ABN7K8J8</accession>
<dbReference type="InterPro" id="IPR017871">
    <property type="entry name" value="ABC_transporter-like_CS"/>
</dbReference>
<protein>
    <submittedName>
        <fullName evidence="5">Vitamin B12 import ATP-binding protein BtuD</fullName>
    </submittedName>
</protein>
<reference evidence="5 6" key="1">
    <citation type="submission" date="2020-11" db="EMBL/GenBank/DDBJ databases">
        <authorList>
            <person name="Peeters C."/>
        </authorList>
    </citation>
    <scope>NUCLEOTIDE SEQUENCE [LARGE SCALE GENOMIC DNA]</scope>
    <source>
        <strain evidence="5 6">LMG 8286</strain>
    </source>
</reference>
<keyword evidence="1" id="KW-0813">Transport</keyword>
<evidence type="ECO:0000256" key="1">
    <source>
        <dbReference type="ARBA" id="ARBA00022448"/>
    </source>
</evidence>
<dbReference type="InterPro" id="IPR003593">
    <property type="entry name" value="AAA+_ATPase"/>
</dbReference>
<sequence length="288" mass="32204">MIDIDIKKRLNGANGEFILDAKMQILNGEFVCIYGKSGSGKTTLLRILAGFETPESGKILAFNKSFFDAKKYINLTPQSRNIGFLFQDYALFENMNVYKNLLFAKDDKKFADELLEMMQISALKNARIAELSGGQKQRVALARAIMRRPEILLLDEPLSALDNAMREHLQGFLLALHEKFKMSIILVSHDVSEIYKLCSKVFVLENGTITDIATPKEIFLKQSGSKKLAFNAKVLEILHRDAAWIALVLVQNQLCRVVLSESEARNLSQGDDALLSVKAFGANLTKIG</sequence>
<dbReference type="PROSITE" id="PS00211">
    <property type="entry name" value="ABC_TRANSPORTER_1"/>
    <property type="match status" value="1"/>
</dbReference>
<evidence type="ECO:0000259" key="4">
    <source>
        <dbReference type="PROSITE" id="PS50893"/>
    </source>
</evidence>
<dbReference type="Proteomes" id="UP000789359">
    <property type="component" value="Unassembled WGS sequence"/>
</dbReference>
<dbReference type="PROSITE" id="PS50893">
    <property type="entry name" value="ABC_TRANSPORTER_2"/>
    <property type="match status" value="1"/>
</dbReference>
<dbReference type="PANTHER" id="PTHR42781:SF4">
    <property type="entry name" value="SPERMIDINE_PUTRESCINE IMPORT ATP-BINDING PROTEIN POTA"/>
    <property type="match status" value="1"/>
</dbReference>
<keyword evidence="2" id="KW-0547">Nucleotide-binding</keyword>
<proteinExistence type="predicted"/>
<comment type="caution">
    <text evidence="5">The sequence shown here is derived from an EMBL/GenBank/DDBJ whole genome shotgun (WGS) entry which is preliminary data.</text>
</comment>
<dbReference type="PANTHER" id="PTHR42781">
    <property type="entry name" value="SPERMIDINE/PUTRESCINE IMPORT ATP-BINDING PROTEIN POTA"/>
    <property type="match status" value="1"/>
</dbReference>
<dbReference type="InterPro" id="IPR027417">
    <property type="entry name" value="P-loop_NTPase"/>
</dbReference>
<dbReference type="SUPFAM" id="SSF52540">
    <property type="entry name" value="P-loop containing nucleoside triphosphate hydrolases"/>
    <property type="match status" value="1"/>
</dbReference>
<evidence type="ECO:0000256" key="3">
    <source>
        <dbReference type="ARBA" id="ARBA00022840"/>
    </source>
</evidence>
<evidence type="ECO:0000313" key="5">
    <source>
        <dbReference type="EMBL" id="CAD7288747.1"/>
    </source>
</evidence>
<feature type="domain" description="ABC transporter" evidence="4">
    <location>
        <begin position="1"/>
        <end position="231"/>
    </location>
</feature>
<dbReference type="Gene3D" id="3.40.50.300">
    <property type="entry name" value="P-loop containing nucleotide triphosphate hydrolases"/>
    <property type="match status" value="1"/>
</dbReference>
<dbReference type="EMBL" id="CAJHOE010000004">
    <property type="protein sequence ID" value="CAD7288747.1"/>
    <property type="molecule type" value="Genomic_DNA"/>
</dbReference>
<dbReference type="RefSeq" id="WP_230057242.1">
    <property type="nucleotide sequence ID" value="NZ_CAJHOE010000004.1"/>
</dbReference>
<keyword evidence="3 5" id="KW-0067">ATP-binding</keyword>
<evidence type="ECO:0000313" key="6">
    <source>
        <dbReference type="Proteomes" id="UP000789359"/>
    </source>
</evidence>
<dbReference type="InterPro" id="IPR003439">
    <property type="entry name" value="ABC_transporter-like_ATP-bd"/>
</dbReference>
<name>A0ABN7K8J8_9BACT</name>
<dbReference type="SMART" id="SM00382">
    <property type="entry name" value="AAA"/>
    <property type="match status" value="1"/>
</dbReference>
<dbReference type="InterPro" id="IPR050093">
    <property type="entry name" value="ABC_SmlMolc_Importer"/>
</dbReference>
<keyword evidence="6" id="KW-1185">Reference proteome</keyword>
<dbReference type="Pfam" id="PF00005">
    <property type="entry name" value="ABC_tran"/>
    <property type="match status" value="1"/>
</dbReference>